<dbReference type="InterPro" id="IPR017850">
    <property type="entry name" value="Alkaline_phosphatase_core_sf"/>
</dbReference>
<feature type="binding site" evidence="3">
    <location>
        <position position="39"/>
    </location>
    <ligand>
        <name>Mg(2+)</name>
        <dbReference type="ChEBI" id="CHEBI:18420"/>
    </ligand>
</feature>
<dbReference type="PANTHER" id="PTHR11596">
    <property type="entry name" value="ALKALINE PHOSPHATASE"/>
    <property type="match status" value="1"/>
</dbReference>
<dbReference type="SUPFAM" id="SSF53649">
    <property type="entry name" value="Alkaline phosphatase-like"/>
    <property type="match status" value="1"/>
</dbReference>
<dbReference type="PANTHER" id="PTHR11596:SF5">
    <property type="entry name" value="ALKALINE PHOSPHATASE"/>
    <property type="match status" value="1"/>
</dbReference>
<dbReference type="RefSeq" id="WP_007749301.1">
    <property type="nucleotide sequence ID" value="NZ_JAPFDV010000031.1"/>
</dbReference>
<sequence length="107" mass="11587">MKDRMTRPMRPVLFGLLLVCATLAYGAQAPKYIFLFIGDGMGFNHVEASQIYAEKVGTDTGERSLLFSTFPVMTQVCTRSASHLITCSSAAATALATGEKTTNYVIL</sequence>
<accession>A0A7J4YNY0</accession>
<keyword evidence="3" id="KW-0479">Metal-binding</keyword>
<evidence type="ECO:0000256" key="4">
    <source>
        <dbReference type="RuleBase" id="RU003946"/>
    </source>
</evidence>
<keyword evidence="3" id="KW-0460">Magnesium</keyword>
<keyword evidence="3" id="KW-0862">Zinc</keyword>
<evidence type="ECO:0000313" key="6">
    <source>
        <dbReference type="EMBL" id="KAA5258234.1"/>
    </source>
</evidence>
<dbReference type="InterPro" id="IPR001952">
    <property type="entry name" value="Alkaline_phosphatase"/>
</dbReference>
<proteinExistence type="inferred from homology"/>
<evidence type="ECO:0000313" key="5">
    <source>
        <dbReference type="EMBL" id="KAA5230250.1"/>
    </source>
</evidence>
<dbReference type="EMBL" id="VWAK01000014">
    <property type="protein sequence ID" value="KAA5230250.1"/>
    <property type="molecule type" value="Genomic_DNA"/>
</dbReference>
<dbReference type="Pfam" id="PF00245">
    <property type="entry name" value="Alk_phosphatase"/>
    <property type="match status" value="1"/>
</dbReference>
<comment type="similarity">
    <text evidence="4">Belongs to the alkaline phosphatase family.</text>
</comment>
<keyword evidence="1" id="KW-0597">Phosphoprotein</keyword>
<evidence type="ECO:0000313" key="8">
    <source>
        <dbReference type="Proteomes" id="UP000440198"/>
    </source>
</evidence>
<comment type="caution">
    <text evidence="5">The sequence shown here is derived from an EMBL/GenBank/DDBJ whole genome shotgun (WGS) entry which is preliminary data.</text>
</comment>
<dbReference type="GO" id="GO:0046872">
    <property type="term" value="F:metal ion binding"/>
    <property type="evidence" value="ECO:0007669"/>
    <property type="project" value="UniProtKB-KW"/>
</dbReference>
<evidence type="ECO:0000256" key="2">
    <source>
        <dbReference type="PIRSR" id="PIRSR601952-1"/>
    </source>
</evidence>
<comment type="cofactor">
    <cofactor evidence="3">
        <name>Mg(2+)</name>
        <dbReference type="ChEBI" id="CHEBI:18420"/>
    </cofactor>
    <text evidence="3">Binds 1 Mg(2+) ion.</text>
</comment>
<evidence type="ECO:0000256" key="3">
    <source>
        <dbReference type="PIRSR" id="PIRSR601952-2"/>
    </source>
</evidence>
<dbReference type="PRINTS" id="PR00113">
    <property type="entry name" value="ALKPHPHTASE"/>
</dbReference>
<dbReference type="AlphaFoldDB" id="A0A7J4YNY0"/>
<evidence type="ECO:0000313" key="7">
    <source>
        <dbReference type="Proteomes" id="UP000421791"/>
    </source>
</evidence>
<dbReference type="GO" id="GO:0004035">
    <property type="term" value="F:alkaline phosphatase activity"/>
    <property type="evidence" value="ECO:0007669"/>
    <property type="project" value="TreeGrafter"/>
</dbReference>
<name>A0A7J4YNY0_9BACE</name>
<protein>
    <submittedName>
        <fullName evidence="5">Alkaline phosphatase</fullName>
    </submittedName>
</protein>
<reference evidence="7 8" key="1">
    <citation type="journal article" date="2019" name="Nat. Med.">
        <title>A library of human gut bacterial isolates paired with longitudinal multiomics data enables mechanistic microbiome research.</title>
        <authorList>
            <person name="Poyet M."/>
            <person name="Groussin M."/>
            <person name="Gibbons S.M."/>
            <person name="Avila-Pacheco J."/>
            <person name="Jiang X."/>
            <person name="Kearney S.M."/>
            <person name="Perrotta A.R."/>
            <person name="Berdy B."/>
            <person name="Zhao S."/>
            <person name="Lieberman T.D."/>
            <person name="Swanson P.K."/>
            <person name="Smith M."/>
            <person name="Roesemann S."/>
            <person name="Alexander J.E."/>
            <person name="Rich S.A."/>
            <person name="Livny J."/>
            <person name="Vlamakis H."/>
            <person name="Clish C."/>
            <person name="Bullock K."/>
            <person name="Deik A."/>
            <person name="Scott J."/>
            <person name="Pierce K.A."/>
            <person name="Xavier R.J."/>
            <person name="Alm E.J."/>
        </authorList>
    </citation>
    <scope>NUCLEOTIDE SEQUENCE [LARGE SCALE GENOMIC DNA]</scope>
    <source>
        <strain evidence="6 8">BIOML-A2</strain>
        <strain evidence="5 7">BIOML-A6</strain>
    </source>
</reference>
<gene>
    <name evidence="6" type="ORF">F2Z09_08520</name>
    <name evidence="5" type="ORF">F2Z22_10460</name>
</gene>
<dbReference type="Gene3D" id="3.40.720.10">
    <property type="entry name" value="Alkaline Phosphatase, subunit A"/>
    <property type="match status" value="1"/>
</dbReference>
<feature type="binding site" evidence="3">
    <location>
        <position position="39"/>
    </location>
    <ligand>
        <name>Zn(2+)</name>
        <dbReference type="ChEBI" id="CHEBI:29105"/>
        <label>2</label>
    </ligand>
</feature>
<keyword evidence="8" id="KW-1185">Reference proteome</keyword>
<organism evidence="5 7">
    <name type="scientific">Bacteroides finegoldii</name>
    <dbReference type="NCBI Taxonomy" id="338188"/>
    <lineage>
        <taxon>Bacteria</taxon>
        <taxon>Pseudomonadati</taxon>
        <taxon>Bacteroidota</taxon>
        <taxon>Bacteroidia</taxon>
        <taxon>Bacteroidales</taxon>
        <taxon>Bacteroidaceae</taxon>
        <taxon>Bacteroides</taxon>
    </lineage>
</organism>
<dbReference type="EMBL" id="VWAG01000011">
    <property type="protein sequence ID" value="KAA5258234.1"/>
    <property type="molecule type" value="Genomic_DNA"/>
</dbReference>
<evidence type="ECO:0000256" key="1">
    <source>
        <dbReference type="ARBA" id="ARBA00022553"/>
    </source>
</evidence>
<comment type="cofactor">
    <cofactor evidence="3">
        <name>Zn(2+)</name>
        <dbReference type="ChEBI" id="CHEBI:29105"/>
    </cofactor>
    <text evidence="3">Binds 2 Zn(2+) ions.</text>
</comment>
<dbReference type="Proteomes" id="UP000421791">
    <property type="component" value="Unassembled WGS sequence"/>
</dbReference>
<dbReference type="GeneID" id="92989677"/>
<feature type="active site" description="Phosphoserine intermediate" evidence="2">
    <location>
        <position position="88"/>
    </location>
</feature>
<dbReference type="Proteomes" id="UP000440198">
    <property type="component" value="Unassembled WGS sequence"/>
</dbReference>